<comment type="cofactor">
    <cofactor evidence="1 9">
        <name>pyridoxal 5'-phosphate</name>
        <dbReference type="ChEBI" id="CHEBI:597326"/>
    </cofactor>
</comment>
<feature type="region of interest" description="Disordered" evidence="10">
    <location>
        <begin position="1"/>
        <end position="21"/>
    </location>
</feature>
<dbReference type="GO" id="GO:0019343">
    <property type="term" value="P:cysteine biosynthetic process via cystathionine"/>
    <property type="evidence" value="ECO:0007669"/>
    <property type="project" value="TreeGrafter"/>
</dbReference>
<dbReference type="GO" id="GO:0018826">
    <property type="term" value="F:methionine gamma-lyase activity"/>
    <property type="evidence" value="ECO:0007669"/>
    <property type="project" value="UniProtKB-EC"/>
</dbReference>
<dbReference type="Proteomes" id="UP000468735">
    <property type="component" value="Unassembled WGS sequence"/>
</dbReference>
<evidence type="ECO:0000256" key="10">
    <source>
        <dbReference type="SAM" id="MobiDB-lite"/>
    </source>
</evidence>
<reference evidence="11 12" key="1">
    <citation type="submission" date="2019-09" db="EMBL/GenBank/DDBJ databases">
        <title>Actinomadura physcomitrii sp. nov., a novel actinomycete isolated from moss [Physcomitrium sphaericum (Ludw) Fuernr].</title>
        <authorList>
            <person name="Zhuang X."/>
            <person name="Liu C."/>
        </authorList>
    </citation>
    <scope>NUCLEOTIDE SEQUENCE [LARGE SCALE GENOMIC DNA]</scope>
    <source>
        <strain evidence="11 12">HMC1</strain>
    </source>
</reference>
<dbReference type="PIRSF" id="PIRSF001434">
    <property type="entry name" value="CGS"/>
    <property type="match status" value="1"/>
</dbReference>
<comment type="catalytic activity">
    <reaction evidence="6">
        <text>L-homocysteine + H2O = 2-oxobutanoate + hydrogen sulfide + NH4(+) + H(+)</text>
        <dbReference type="Rhea" id="RHEA:14501"/>
        <dbReference type="ChEBI" id="CHEBI:15377"/>
        <dbReference type="ChEBI" id="CHEBI:15378"/>
        <dbReference type="ChEBI" id="CHEBI:16763"/>
        <dbReference type="ChEBI" id="CHEBI:28938"/>
        <dbReference type="ChEBI" id="CHEBI:29919"/>
        <dbReference type="ChEBI" id="CHEBI:58199"/>
        <dbReference type="EC" id="4.4.1.2"/>
    </reaction>
    <physiologicalReaction direction="left-to-right" evidence="6">
        <dbReference type="Rhea" id="RHEA:14502"/>
    </physiologicalReaction>
</comment>
<dbReference type="Gene3D" id="3.90.1150.10">
    <property type="entry name" value="Aspartate Aminotransferase, domain 1"/>
    <property type="match status" value="1"/>
</dbReference>
<proteinExistence type="inferred from homology"/>
<keyword evidence="11" id="KW-0808">Transferase</keyword>
<dbReference type="PANTHER" id="PTHR11808:SF85">
    <property type="entry name" value="CYSTATHIONINE GAMMA-LYASE-RELATED"/>
    <property type="match status" value="1"/>
</dbReference>
<dbReference type="CDD" id="cd00614">
    <property type="entry name" value="CGS_like"/>
    <property type="match status" value="1"/>
</dbReference>
<dbReference type="AlphaFoldDB" id="A0A6H9YS96"/>
<gene>
    <name evidence="11" type="ORF">F8566_25795</name>
</gene>
<dbReference type="GO" id="GO:0004123">
    <property type="term" value="F:cystathionine gamma-lyase activity"/>
    <property type="evidence" value="ECO:0007669"/>
    <property type="project" value="TreeGrafter"/>
</dbReference>
<dbReference type="InterPro" id="IPR015422">
    <property type="entry name" value="PyrdxlP-dep_Trfase_small"/>
</dbReference>
<dbReference type="EC" id="4.4.1.2" evidence="4"/>
<dbReference type="InterPro" id="IPR000277">
    <property type="entry name" value="Cys/Met-Metab_PyrdxlP-dep_enz"/>
</dbReference>
<comment type="caution">
    <text evidence="11">The sequence shown here is derived from an EMBL/GenBank/DDBJ whole genome shotgun (WGS) entry which is preliminary data.</text>
</comment>
<feature type="modified residue" description="N6-(pyridoxal phosphate)lysine" evidence="8">
    <location>
        <position position="229"/>
    </location>
</feature>
<dbReference type="Pfam" id="PF01053">
    <property type="entry name" value="Cys_Met_Meta_PP"/>
    <property type="match status" value="1"/>
</dbReference>
<dbReference type="InterPro" id="IPR015421">
    <property type="entry name" value="PyrdxlP-dep_Trfase_major"/>
</dbReference>
<dbReference type="FunFam" id="3.40.640.10:FF:000046">
    <property type="entry name" value="Cystathionine gamma-lyase"/>
    <property type="match status" value="1"/>
</dbReference>
<evidence type="ECO:0000313" key="11">
    <source>
        <dbReference type="EMBL" id="KAB2346112.1"/>
    </source>
</evidence>
<evidence type="ECO:0000256" key="6">
    <source>
        <dbReference type="ARBA" id="ARBA00048780"/>
    </source>
</evidence>
<evidence type="ECO:0000256" key="7">
    <source>
        <dbReference type="ARBA" id="ARBA00052699"/>
    </source>
</evidence>
<sequence>MDTEHPAPAAEHPAPAAEHPAPAVEHVETRVVHTPVVHPAGSRPLSVPIYQGHLFAFDSADDMAAAFDGPQGAFFYSRLGNPTVRAFEDAVAELEGGAGALAAASGMGAINAVLMSLLRSGDHVIAQSCVYGGTFALLKDLTERWGIEVTYVTGEDPAEVRAALRPETRMLYLETIANPTTQVADLPALIAEVRDAADVRTVVDNTFATPLLCRPIEHGADIVVHSATKFLGGHSDIVGGVAVFADSAVHRRVWDHATELGATADPFAAWLAIRGLATVALRVTRQNETALELSRRLSGHRAVTRVNYPGLPEHPQHDVAQRLLGGRGGGVLSFELAGGREAGRTFIEAVRLASLTPSLGDVKTLVMHPASTSHRQLDAEALAAAGIGEGTVRMAVGIEHADDLWSDIEQALAKLG</sequence>
<evidence type="ECO:0000256" key="9">
    <source>
        <dbReference type="RuleBase" id="RU362118"/>
    </source>
</evidence>
<keyword evidence="12" id="KW-1185">Reference proteome</keyword>
<evidence type="ECO:0000256" key="4">
    <source>
        <dbReference type="ARBA" id="ARBA00047175"/>
    </source>
</evidence>
<evidence type="ECO:0000313" key="12">
    <source>
        <dbReference type="Proteomes" id="UP000468735"/>
    </source>
</evidence>
<dbReference type="EMBL" id="WBMT01000012">
    <property type="protein sequence ID" value="KAB2346112.1"/>
    <property type="molecule type" value="Genomic_DNA"/>
</dbReference>
<dbReference type="SUPFAM" id="SSF53383">
    <property type="entry name" value="PLP-dependent transferases"/>
    <property type="match status" value="1"/>
</dbReference>
<dbReference type="InterPro" id="IPR015424">
    <property type="entry name" value="PyrdxlP-dep_Trfase"/>
</dbReference>
<comment type="similarity">
    <text evidence="2 9">Belongs to the trans-sulfuration enzymes family.</text>
</comment>
<keyword evidence="3 8" id="KW-0663">Pyridoxal phosphate</keyword>
<dbReference type="PANTHER" id="PTHR11808">
    <property type="entry name" value="TRANS-SULFURATION ENZYME FAMILY MEMBER"/>
    <property type="match status" value="1"/>
</dbReference>
<protein>
    <recommendedName>
        <fullName evidence="4">homocysteine desulfhydrase</fullName>
        <ecNumber evidence="4">4.4.1.2</ecNumber>
    </recommendedName>
    <alternativeName>
        <fullName evidence="5">Homocysteine desulfhydrase</fullName>
    </alternativeName>
</protein>
<evidence type="ECO:0000256" key="3">
    <source>
        <dbReference type="ARBA" id="ARBA00022898"/>
    </source>
</evidence>
<dbReference type="InterPro" id="IPR054542">
    <property type="entry name" value="Cys_met_metab_PP"/>
</dbReference>
<dbReference type="GO" id="GO:0019346">
    <property type="term" value="P:transsulfuration"/>
    <property type="evidence" value="ECO:0007669"/>
    <property type="project" value="InterPro"/>
</dbReference>
<accession>A0A6H9YS96</accession>
<comment type="catalytic activity">
    <reaction evidence="7">
        <text>L-methionine + H2O = methanethiol + 2-oxobutanoate + NH4(+)</text>
        <dbReference type="Rhea" id="RHEA:23800"/>
        <dbReference type="ChEBI" id="CHEBI:15377"/>
        <dbReference type="ChEBI" id="CHEBI:16007"/>
        <dbReference type="ChEBI" id="CHEBI:16763"/>
        <dbReference type="ChEBI" id="CHEBI:28938"/>
        <dbReference type="ChEBI" id="CHEBI:57844"/>
        <dbReference type="EC" id="4.4.1.11"/>
    </reaction>
    <physiologicalReaction direction="left-to-right" evidence="7">
        <dbReference type="Rhea" id="RHEA:23801"/>
    </physiologicalReaction>
</comment>
<evidence type="ECO:0000256" key="8">
    <source>
        <dbReference type="PIRSR" id="PIRSR001434-2"/>
    </source>
</evidence>
<keyword evidence="11" id="KW-0032">Aminotransferase</keyword>
<dbReference type="Gene3D" id="3.40.640.10">
    <property type="entry name" value="Type I PLP-dependent aspartate aminotransferase-like (Major domain)"/>
    <property type="match status" value="1"/>
</dbReference>
<dbReference type="GO" id="GO:0005737">
    <property type="term" value="C:cytoplasm"/>
    <property type="evidence" value="ECO:0007669"/>
    <property type="project" value="TreeGrafter"/>
</dbReference>
<dbReference type="PROSITE" id="PS00868">
    <property type="entry name" value="CYS_MET_METAB_PP"/>
    <property type="match status" value="1"/>
</dbReference>
<dbReference type="RefSeq" id="WP_151564282.1">
    <property type="nucleotide sequence ID" value="NZ_WBMT01000012.1"/>
</dbReference>
<evidence type="ECO:0000256" key="1">
    <source>
        <dbReference type="ARBA" id="ARBA00001933"/>
    </source>
</evidence>
<evidence type="ECO:0000256" key="5">
    <source>
        <dbReference type="ARBA" id="ARBA00047199"/>
    </source>
</evidence>
<dbReference type="GO" id="GO:0008483">
    <property type="term" value="F:transaminase activity"/>
    <property type="evidence" value="ECO:0007669"/>
    <property type="project" value="UniProtKB-KW"/>
</dbReference>
<organism evidence="11 12">
    <name type="scientific">Actinomadura rudentiformis</name>
    <dbReference type="NCBI Taxonomy" id="359158"/>
    <lineage>
        <taxon>Bacteria</taxon>
        <taxon>Bacillati</taxon>
        <taxon>Actinomycetota</taxon>
        <taxon>Actinomycetes</taxon>
        <taxon>Streptosporangiales</taxon>
        <taxon>Thermomonosporaceae</taxon>
        <taxon>Actinomadura</taxon>
    </lineage>
</organism>
<dbReference type="GO" id="GO:0047982">
    <property type="term" value="F:homocysteine desulfhydrase activity"/>
    <property type="evidence" value="ECO:0007669"/>
    <property type="project" value="UniProtKB-EC"/>
</dbReference>
<dbReference type="OrthoDB" id="9780685at2"/>
<dbReference type="GO" id="GO:0030170">
    <property type="term" value="F:pyridoxal phosphate binding"/>
    <property type="evidence" value="ECO:0007669"/>
    <property type="project" value="InterPro"/>
</dbReference>
<name>A0A6H9YS96_9ACTN</name>
<evidence type="ECO:0000256" key="2">
    <source>
        <dbReference type="ARBA" id="ARBA00009077"/>
    </source>
</evidence>